<protein>
    <recommendedName>
        <fullName evidence="3">Manganese/iron superoxide dismutase C-terminal domain-containing protein</fullName>
    </recommendedName>
</protein>
<name>A0A2P8A486_9PEZI</name>
<dbReference type="InterPro" id="IPR036314">
    <property type="entry name" value="SOD_C_sf"/>
</dbReference>
<feature type="domain" description="Manganese/iron superoxide dismutase C-terminal" evidence="3">
    <location>
        <begin position="276"/>
        <end position="316"/>
    </location>
</feature>
<dbReference type="Proteomes" id="UP000243723">
    <property type="component" value="Unassembled WGS sequence"/>
</dbReference>
<dbReference type="SUPFAM" id="SSF54719">
    <property type="entry name" value="Fe,Mn superoxide dismutase (SOD), C-terminal domain"/>
    <property type="match status" value="1"/>
</dbReference>
<dbReference type="InterPro" id="IPR019832">
    <property type="entry name" value="Mn/Fe_SOD_C"/>
</dbReference>
<dbReference type="PANTHER" id="PTHR43595:SF2">
    <property type="entry name" value="SMALL RIBOSOMAL SUBUNIT PROTEIN MS42"/>
    <property type="match status" value="1"/>
</dbReference>
<feature type="domain" description="Manganese/iron superoxide dismutase C-terminal" evidence="3">
    <location>
        <begin position="151"/>
        <end position="213"/>
    </location>
</feature>
<dbReference type="Pfam" id="PF02777">
    <property type="entry name" value="Sod_Fe_C"/>
    <property type="match status" value="2"/>
</dbReference>
<dbReference type="InterPro" id="IPR036324">
    <property type="entry name" value="Mn/Fe_SOD_N_sf"/>
</dbReference>
<organism evidence="4 5">
    <name type="scientific">Elsinoe australis</name>
    <dbReference type="NCBI Taxonomy" id="40998"/>
    <lineage>
        <taxon>Eukaryota</taxon>
        <taxon>Fungi</taxon>
        <taxon>Dikarya</taxon>
        <taxon>Ascomycota</taxon>
        <taxon>Pezizomycotina</taxon>
        <taxon>Dothideomycetes</taxon>
        <taxon>Dothideomycetidae</taxon>
        <taxon>Myriangiales</taxon>
        <taxon>Elsinoaceae</taxon>
        <taxon>Elsinoe</taxon>
    </lineage>
</organism>
<dbReference type="SUPFAM" id="SSF46609">
    <property type="entry name" value="Fe,Mn superoxide dismutase (SOD), N-terminal domain"/>
    <property type="match status" value="1"/>
</dbReference>
<comment type="function">
    <text evidence="1">Component of the mitochondrial ribosome (mitoribosome), a dedicated translation machinery responsible for the synthesis of mitochondrial genome-encoded proteins, including at least some of the essential transmembrane subunits of the mitochondrial respiratory chain. The mitoribosomes are attached to the mitochondrial inner membrane and translation products are cotranslationally integrated into the membrane.</text>
</comment>
<dbReference type="AlphaFoldDB" id="A0A2P8A486"/>
<evidence type="ECO:0000313" key="4">
    <source>
        <dbReference type="EMBL" id="PSK55285.1"/>
    </source>
</evidence>
<evidence type="ECO:0000256" key="1">
    <source>
        <dbReference type="ARBA" id="ARBA00037226"/>
    </source>
</evidence>
<evidence type="ECO:0000313" key="5">
    <source>
        <dbReference type="Proteomes" id="UP000243723"/>
    </source>
</evidence>
<dbReference type="OrthoDB" id="275227at2759"/>
<dbReference type="STRING" id="40998.A0A2P8A486"/>
<proteinExistence type="predicted"/>
<dbReference type="GO" id="GO:0004784">
    <property type="term" value="F:superoxide dismutase activity"/>
    <property type="evidence" value="ECO:0007669"/>
    <property type="project" value="InterPro"/>
</dbReference>
<sequence>MASKRICRPAGRTLFSLDVQTTRHNLSSPIRRNPQHCQRRTLFEVPRLTHIDTFQNSGITSPASSRSDRLFSSDGFYIAWTDYQRFLVNQLNYISGDDPEIQSMWPIDIAKRFQRDSAHATLFNYGSQAHNNHFFFKGISHVPRPVEDFPSLKENLERDFGSMKNLRDQMIFTAAGMFGVGYVWLVWVRGPMGAGTGQWRVLATYNAGTPYALHQHTDDGALGRGRLQSKDMNNLPTEAAAALQRPRQGAMTAGAFGAHSAMGRSEAKRRLGGPQEIFPVLCASVWQHVYLRDHGVGGKKAFLDSWWKFVDWEEVDRLTPSAAKRSNRDSLGYTS</sequence>
<feature type="transmembrane region" description="Helical" evidence="2">
    <location>
        <begin position="170"/>
        <end position="188"/>
    </location>
</feature>
<evidence type="ECO:0000259" key="3">
    <source>
        <dbReference type="Pfam" id="PF02777"/>
    </source>
</evidence>
<comment type="caution">
    <text evidence="4">The sequence shown here is derived from an EMBL/GenBank/DDBJ whole genome shotgun (WGS) entry which is preliminary data.</text>
</comment>
<dbReference type="GO" id="GO:0005737">
    <property type="term" value="C:cytoplasm"/>
    <property type="evidence" value="ECO:0007669"/>
    <property type="project" value="TreeGrafter"/>
</dbReference>
<keyword evidence="2" id="KW-0472">Membrane</keyword>
<keyword evidence="5" id="KW-1185">Reference proteome</keyword>
<evidence type="ECO:0000256" key="2">
    <source>
        <dbReference type="SAM" id="Phobius"/>
    </source>
</evidence>
<reference evidence="4 5" key="1">
    <citation type="submission" date="2017-05" db="EMBL/GenBank/DDBJ databases">
        <title>Draft genome sequence of Elsinoe australis.</title>
        <authorList>
            <person name="Cheng Q."/>
        </authorList>
    </citation>
    <scope>NUCLEOTIDE SEQUENCE [LARGE SCALE GENOMIC DNA]</scope>
    <source>
        <strain evidence="4 5">NL1</strain>
    </source>
</reference>
<dbReference type="Gene3D" id="3.55.40.20">
    <property type="entry name" value="Iron/manganese superoxide dismutase, C-terminal domain"/>
    <property type="match status" value="1"/>
</dbReference>
<keyword evidence="2" id="KW-0812">Transmembrane</keyword>
<dbReference type="GO" id="GO:0046872">
    <property type="term" value="F:metal ion binding"/>
    <property type="evidence" value="ECO:0007669"/>
    <property type="project" value="InterPro"/>
</dbReference>
<dbReference type="EMBL" id="NHZQ01000067">
    <property type="protein sequence ID" value="PSK55285.1"/>
    <property type="molecule type" value="Genomic_DNA"/>
</dbReference>
<gene>
    <name evidence="4" type="ORF">B9Z65_2674</name>
</gene>
<dbReference type="PANTHER" id="PTHR43595">
    <property type="entry name" value="37S RIBOSOMAL PROTEIN S26, MITOCHONDRIAL"/>
    <property type="match status" value="1"/>
</dbReference>
<keyword evidence="2" id="KW-1133">Transmembrane helix</keyword>
<accession>A0A2P8A486</accession>